<evidence type="ECO:0000313" key="4">
    <source>
        <dbReference type="Proteomes" id="UP000030460"/>
    </source>
</evidence>
<sequence>MSRQATLSRSFPRLCRAALAALAIGMLAACAGRSVTLSEVRYDLGPQQEAASPSAASPSTLSASAASLPPLKVLEVNAPPTLDHDGILYRLNGDPQRTGRYADSRWTMSPARLLTLRLRSALGSRATVLSGADAVPAPILKIELTEFEQVFDSSTQSAGVLAARATLMRGGKVIAQRSFVARAPASTPDAAGGVAALRAASDDFAGQVGAWVSTQAFAGTP</sequence>
<evidence type="ECO:0000259" key="2">
    <source>
        <dbReference type="Pfam" id="PF03886"/>
    </source>
</evidence>
<organism evidence="3 4">
    <name type="scientific">Paraburkholderia sacchari</name>
    <dbReference type="NCBI Taxonomy" id="159450"/>
    <lineage>
        <taxon>Bacteria</taxon>
        <taxon>Pseudomonadati</taxon>
        <taxon>Pseudomonadota</taxon>
        <taxon>Betaproteobacteria</taxon>
        <taxon>Burkholderiales</taxon>
        <taxon>Burkholderiaceae</taxon>
        <taxon>Paraburkholderia</taxon>
    </lineage>
</organism>
<dbReference type="Proteomes" id="UP000030460">
    <property type="component" value="Unassembled WGS sequence"/>
</dbReference>
<dbReference type="AlphaFoldDB" id="A0A8T6Z9H4"/>
<accession>A0A8T6Z9H4</accession>
<dbReference type="Pfam" id="PF03886">
    <property type="entry name" value="ABC_trans_aux"/>
    <property type="match status" value="1"/>
</dbReference>
<dbReference type="Gene3D" id="3.40.50.10610">
    <property type="entry name" value="ABC-type transport auxiliary lipoprotein component"/>
    <property type="match status" value="1"/>
</dbReference>
<dbReference type="EMBL" id="JTDB02000002">
    <property type="protein sequence ID" value="NLP61292.1"/>
    <property type="molecule type" value="Genomic_DNA"/>
</dbReference>
<keyword evidence="4" id="KW-1185">Reference proteome</keyword>
<dbReference type="InterPro" id="IPR005586">
    <property type="entry name" value="ABC_trans_aux"/>
</dbReference>
<feature type="domain" description="ABC-type transport auxiliary lipoprotein component" evidence="2">
    <location>
        <begin position="56"/>
        <end position="208"/>
    </location>
</feature>
<proteinExistence type="predicted"/>
<evidence type="ECO:0000313" key="3">
    <source>
        <dbReference type="EMBL" id="NLP61292.1"/>
    </source>
</evidence>
<dbReference type="PROSITE" id="PS51257">
    <property type="entry name" value="PROKAR_LIPOPROTEIN"/>
    <property type="match status" value="1"/>
</dbReference>
<feature type="chain" id="PRO_5035831095" evidence="1">
    <location>
        <begin position="32"/>
        <end position="221"/>
    </location>
</feature>
<dbReference type="OrthoDB" id="5568302at2"/>
<reference evidence="3" key="1">
    <citation type="journal article" date="2015" name="Genome Announc.">
        <title>Draft Genome Sequence of the Polyhydroxyalkanoate-Producing Bacterium Burkholderia sacchari LMG 19450 Isolated from Brazilian Sugarcane Plantation Soil.</title>
        <authorList>
            <person name="Alexandrino P.M."/>
            <person name="Mendonca T.T."/>
            <person name="Guaman Bautista L.P."/>
            <person name="Cherix J."/>
            <person name="Lozano-Sakalauskas G.C."/>
            <person name="Fujita A."/>
            <person name="Ramos Filho E."/>
            <person name="Long P."/>
            <person name="Padilla G."/>
            <person name="Taciro M.K."/>
            <person name="Gomez J.G."/>
            <person name="Silva L.F."/>
        </authorList>
    </citation>
    <scope>NUCLEOTIDE SEQUENCE</scope>
    <source>
        <strain evidence="3">LMG 19450</strain>
    </source>
</reference>
<evidence type="ECO:0000256" key="1">
    <source>
        <dbReference type="SAM" id="SignalP"/>
    </source>
</evidence>
<name>A0A8T6Z9H4_9BURK</name>
<gene>
    <name evidence="3" type="ORF">NH14_009000</name>
</gene>
<keyword evidence="1" id="KW-0732">Signal</keyword>
<reference evidence="3" key="2">
    <citation type="submission" date="2020-04" db="EMBL/GenBank/DDBJ databases">
        <authorList>
            <person name="Alexandrino P."/>
            <person name="Mendonca T."/>
            <person name="Guaman L."/>
            <person name="Cherix J."/>
            <person name="Lozano-Sakalauskas G."/>
            <person name="Fujita A."/>
            <person name="Filho E.R."/>
            <person name="Long P."/>
            <person name="Padilla G."/>
            <person name="Taciro M.K."/>
            <person name="Gomez J.G."/>
            <person name="Silva L.F."/>
            <person name="Torres M."/>
        </authorList>
    </citation>
    <scope>NUCLEOTIDE SEQUENCE</scope>
    <source>
        <strain evidence="3">LMG 19450</strain>
    </source>
</reference>
<comment type="caution">
    <text evidence="3">The sequence shown here is derived from an EMBL/GenBank/DDBJ whole genome shotgun (WGS) entry which is preliminary data.</text>
</comment>
<protein>
    <submittedName>
        <fullName evidence="3">ABC transporter</fullName>
    </submittedName>
</protein>
<dbReference type="SUPFAM" id="SSF159594">
    <property type="entry name" value="XCC0632-like"/>
    <property type="match status" value="1"/>
</dbReference>
<feature type="signal peptide" evidence="1">
    <location>
        <begin position="1"/>
        <end position="31"/>
    </location>
</feature>